<organism evidence="1">
    <name type="scientific">marine sediment metagenome</name>
    <dbReference type="NCBI Taxonomy" id="412755"/>
    <lineage>
        <taxon>unclassified sequences</taxon>
        <taxon>metagenomes</taxon>
        <taxon>ecological metagenomes</taxon>
    </lineage>
</organism>
<comment type="caution">
    <text evidence="1">The sequence shown here is derived from an EMBL/GenBank/DDBJ whole genome shotgun (WGS) entry which is preliminary data.</text>
</comment>
<proteinExistence type="predicted"/>
<name>X0SG80_9ZZZZ</name>
<gene>
    <name evidence="1" type="ORF">S01H1_15539</name>
</gene>
<sequence length="71" mass="7936">MHTRHRVIVPFCLLVSVSLAGCGESKLKSRIAAKKRAYEGSAESVLQSIQEDYDKAALKLFEERERLEGAD</sequence>
<dbReference type="EMBL" id="BARS01008111">
    <property type="protein sequence ID" value="GAF74131.1"/>
    <property type="molecule type" value="Genomic_DNA"/>
</dbReference>
<dbReference type="AlphaFoldDB" id="X0SG80"/>
<feature type="non-terminal residue" evidence="1">
    <location>
        <position position="71"/>
    </location>
</feature>
<protein>
    <submittedName>
        <fullName evidence="1">Uncharacterized protein</fullName>
    </submittedName>
</protein>
<reference evidence="1" key="1">
    <citation type="journal article" date="2014" name="Front. Microbiol.">
        <title>High frequency of phylogenetically diverse reductive dehalogenase-homologous genes in deep subseafloor sedimentary metagenomes.</title>
        <authorList>
            <person name="Kawai M."/>
            <person name="Futagami T."/>
            <person name="Toyoda A."/>
            <person name="Takaki Y."/>
            <person name="Nishi S."/>
            <person name="Hori S."/>
            <person name="Arai W."/>
            <person name="Tsubouchi T."/>
            <person name="Morono Y."/>
            <person name="Uchiyama I."/>
            <person name="Ito T."/>
            <person name="Fujiyama A."/>
            <person name="Inagaki F."/>
            <person name="Takami H."/>
        </authorList>
    </citation>
    <scope>NUCLEOTIDE SEQUENCE</scope>
    <source>
        <strain evidence="1">Expedition CK06-06</strain>
    </source>
</reference>
<accession>X0SG80</accession>
<evidence type="ECO:0000313" key="1">
    <source>
        <dbReference type="EMBL" id="GAF74131.1"/>
    </source>
</evidence>
<dbReference type="PROSITE" id="PS51257">
    <property type="entry name" value="PROKAR_LIPOPROTEIN"/>
    <property type="match status" value="1"/>
</dbReference>